<name>A0AAJ5VT34_9HYPH</name>
<sequence>MTLSAAEQELALSRQLLTRTKQGGAPDVGTVLRRADREIRRLSSLAVAWPELAAPIGELISEWIALRGRTMRLLH</sequence>
<organism evidence="1 2">
    <name type="scientific">Candidatus Devosia phytovorans</name>
    <dbReference type="NCBI Taxonomy" id="3121372"/>
    <lineage>
        <taxon>Bacteria</taxon>
        <taxon>Pseudomonadati</taxon>
        <taxon>Pseudomonadota</taxon>
        <taxon>Alphaproteobacteria</taxon>
        <taxon>Hyphomicrobiales</taxon>
        <taxon>Devosiaceae</taxon>
        <taxon>Devosia</taxon>
    </lineage>
</organism>
<protein>
    <submittedName>
        <fullName evidence="1">Uncharacterized protein</fullName>
    </submittedName>
</protein>
<dbReference type="AlphaFoldDB" id="A0AAJ5VT34"/>
<gene>
    <name evidence="1" type="ORF">P0Y65_15865</name>
</gene>
<proteinExistence type="predicted"/>
<reference evidence="1" key="1">
    <citation type="submission" date="2023-03" db="EMBL/GenBank/DDBJ databases">
        <title>Andean soil-derived lignocellulolytic bacterial consortium as a source of novel taxa and putative plastic-active enzymes.</title>
        <authorList>
            <person name="Diaz-Garcia L."/>
            <person name="Chuvochina M."/>
            <person name="Feuerriegel G."/>
            <person name="Bunk B."/>
            <person name="Sproer C."/>
            <person name="Streit W.R."/>
            <person name="Rodriguez L.M."/>
            <person name="Overmann J."/>
            <person name="Jimenez D.J."/>
        </authorList>
    </citation>
    <scope>NUCLEOTIDE SEQUENCE</scope>
    <source>
        <strain evidence="1">MAG 4196</strain>
    </source>
</reference>
<dbReference type="Proteomes" id="UP001217476">
    <property type="component" value="Chromosome"/>
</dbReference>
<evidence type="ECO:0000313" key="2">
    <source>
        <dbReference type="Proteomes" id="UP001217476"/>
    </source>
</evidence>
<evidence type="ECO:0000313" key="1">
    <source>
        <dbReference type="EMBL" id="WEK03655.1"/>
    </source>
</evidence>
<dbReference type="EMBL" id="CP119312">
    <property type="protein sequence ID" value="WEK03655.1"/>
    <property type="molecule type" value="Genomic_DNA"/>
</dbReference>
<accession>A0AAJ5VT34</accession>